<keyword evidence="3" id="KW-1185">Reference proteome</keyword>
<protein>
    <submittedName>
        <fullName evidence="2">Uncharacterized protein</fullName>
    </submittedName>
</protein>
<name>A0A1M6UJ43_9BACT</name>
<gene>
    <name evidence="2" type="ORF">SAMN05720469_11426</name>
</gene>
<feature type="chain" id="PRO_5012771001" evidence="1">
    <location>
        <begin position="18"/>
        <end position="168"/>
    </location>
</feature>
<feature type="signal peptide" evidence="1">
    <location>
        <begin position="1"/>
        <end position="17"/>
    </location>
</feature>
<sequence length="168" mass="19269">MKNAILFVCLAVASVLATEMKGNSSMTHLEYLYSQKVSIRDESDLKFVVERTDRVVVLQVPFLDTIGVRAYIPKEKMDKVKKLLLSFKKTGSKKPSISPEEDVKFVNDFVCSMQFFDRKGLVIGVLGYYYPNQLITEDRTIWSSPRYKELDAILKDLWLFVPPVVGFD</sequence>
<dbReference type="Proteomes" id="UP000184275">
    <property type="component" value="Unassembled WGS sequence"/>
</dbReference>
<evidence type="ECO:0000256" key="1">
    <source>
        <dbReference type="SAM" id="SignalP"/>
    </source>
</evidence>
<dbReference type="AlphaFoldDB" id="A0A1M6UJ43"/>
<dbReference type="EMBL" id="FRAW01000014">
    <property type="protein sequence ID" value="SHK69255.1"/>
    <property type="molecule type" value="Genomic_DNA"/>
</dbReference>
<proteinExistence type="predicted"/>
<evidence type="ECO:0000313" key="3">
    <source>
        <dbReference type="Proteomes" id="UP000184275"/>
    </source>
</evidence>
<keyword evidence="1" id="KW-0732">Signal</keyword>
<organism evidence="2 3">
    <name type="scientific">Fibrobacter intestinalis</name>
    <dbReference type="NCBI Taxonomy" id="28122"/>
    <lineage>
        <taxon>Bacteria</taxon>
        <taxon>Pseudomonadati</taxon>
        <taxon>Fibrobacterota</taxon>
        <taxon>Fibrobacteria</taxon>
        <taxon>Fibrobacterales</taxon>
        <taxon>Fibrobacteraceae</taxon>
        <taxon>Fibrobacter</taxon>
    </lineage>
</organism>
<accession>A0A1M6UJ43</accession>
<dbReference type="RefSeq" id="WP_073304253.1">
    <property type="nucleotide sequence ID" value="NZ_FRAW01000014.1"/>
</dbReference>
<reference evidence="3" key="1">
    <citation type="submission" date="2016-11" db="EMBL/GenBank/DDBJ databases">
        <authorList>
            <person name="Varghese N."/>
            <person name="Submissions S."/>
        </authorList>
    </citation>
    <scope>NUCLEOTIDE SEQUENCE [LARGE SCALE GENOMIC DNA]</scope>
    <source>
        <strain evidence="3">UWOS</strain>
    </source>
</reference>
<evidence type="ECO:0000313" key="2">
    <source>
        <dbReference type="EMBL" id="SHK69255.1"/>
    </source>
</evidence>